<sequence>MTQIYKTIVTELGESVTEFYSEKMIVLFKGGAPAELAEFCVIHEENNLYENIQPGDVFKIDDNEFLITAVGSSVNENLQNLGHITLKFDGAQEAELPGTLYLENSEVPEIQLGQTLEVART</sequence>
<evidence type="ECO:0000313" key="3">
    <source>
        <dbReference type="Proteomes" id="UP000198647"/>
    </source>
</evidence>
<reference evidence="2 3" key="1">
    <citation type="submission" date="2016-10" db="EMBL/GenBank/DDBJ databases">
        <authorList>
            <person name="Varghese N."/>
            <person name="Submissions S."/>
        </authorList>
    </citation>
    <scope>NUCLEOTIDE SEQUENCE [LARGE SCALE GENOMIC DNA]</scope>
    <source>
        <strain evidence="2 3">DSM 20748</strain>
    </source>
</reference>
<dbReference type="EMBL" id="FNOS01000008">
    <property type="protein sequence ID" value="SDY29000.1"/>
    <property type="molecule type" value="Genomic_DNA"/>
</dbReference>
<feature type="modified residue" description="Phosphohistidine; by HPr" evidence="1">
    <location>
        <position position="43"/>
    </location>
</feature>
<proteinExistence type="predicted"/>
<dbReference type="RefSeq" id="WP_093108117.1">
    <property type="nucleotide sequence ID" value="NZ_FNOS01000008.1"/>
</dbReference>
<dbReference type="PANTHER" id="PTHR40398:SF1">
    <property type="entry name" value="PTS SYSTEM GLUCITOL_SORBITOL-SPECIFIC EIIA COMPONENT"/>
    <property type="match status" value="1"/>
</dbReference>
<dbReference type="InterPro" id="IPR004716">
    <property type="entry name" value="PTS_IIA_glucitol/sorbitol-sp"/>
</dbReference>
<protein>
    <submittedName>
        <fullName evidence="2">PTS system, glucitol/sorbitol-specific IIA component</fullName>
    </submittedName>
</protein>
<dbReference type="Proteomes" id="UP000198647">
    <property type="component" value="Unassembled WGS sequence"/>
</dbReference>
<dbReference type="Gene3D" id="2.40.33.40">
    <property type="entry name" value="Phosphotransferase system, glucitol/sorbitol-specific IIA component"/>
    <property type="match status" value="1"/>
</dbReference>
<keyword evidence="3" id="KW-1185">Reference proteome</keyword>
<dbReference type="Pfam" id="PF03829">
    <property type="entry name" value="PTSIIA_gutA"/>
    <property type="match status" value="1"/>
</dbReference>
<dbReference type="SUPFAM" id="SSF141530">
    <property type="entry name" value="PTSIIA/GutA-like"/>
    <property type="match status" value="1"/>
</dbReference>
<dbReference type="InterPro" id="IPR036665">
    <property type="entry name" value="PTS_IIA_glucitol/sorbitol_sf"/>
</dbReference>
<dbReference type="PANTHER" id="PTHR40398">
    <property type="entry name" value="PTS SYSTEM GLUCITOL/SORBITOL-SPECIFIC EIIA COMPONENT"/>
    <property type="match status" value="1"/>
</dbReference>
<gene>
    <name evidence="2" type="ORF">SAMN04488081_2565</name>
</gene>
<dbReference type="PROSITE" id="PS51097">
    <property type="entry name" value="PTS_EIIA_TYPE_5"/>
    <property type="match status" value="1"/>
</dbReference>
<comment type="caution">
    <text evidence="2">The sequence shown here is derived from an EMBL/GenBank/DDBJ whole genome shotgun (WGS) entry which is preliminary data.</text>
</comment>
<name>A0A1H3IMR9_9BACI</name>
<organism evidence="2 3">
    <name type="scientific">Salimicrobium album</name>
    <dbReference type="NCBI Taxonomy" id="50717"/>
    <lineage>
        <taxon>Bacteria</taxon>
        <taxon>Bacillati</taxon>
        <taxon>Bacillota</taxon>
        <taxon>Bacilli</taxon>
        <taxon>Bacillales</taxon>
        <taxon>Bacillaceae</taxon>
        <taxon>Salimicrobium</taxon>
    </lineage>
</organism>
<accession>A0A1H3IMR9</accession>
<evidence type="ECO:0000313" key="2">
    <source>
        <dbReference type="EMBL" id="SDY29000.1"/>
    </source>
</evidence>
<evidence type="ECO:0000256" key="1">
    <source>
        <dbReference type="PROSITE-ProRule" id="PRU00420"/>
    </source>
</evidence>